<evidence type="ECO:0000313" key="2">
    <source>
        <dbReference type="Proteomes" id="UP000004713"/>
    </source>
</evidence>
<dbReference type="Proteomes" id="UP000004713">
    <property type="component" value="Unassembled WGS sequence"/>
</dbReference>
<evidence type="ECO:0000313" key="1">
    <source>
        <dbReference type="EMBL" id="EDS14419.1"/>
    </source>
</evidence>
<name>B0NRJ5_BACSE</name>
<dbReference type="HOGENOM" id="CLU_2647035_0_0_10"/>
<reference evidence="1 2" key="1">
    <citation type="submission" date="2007-11" db="EMBL/GenBank/DDBJ databases">
        <title>Draft genome sequence of Bacteroides stercoris(ATCC 43183).</title>
        <authorList>
            <person name="Sudarsanam P."/>
            <person name="Ley R."/>
            <person name="Guruge J."/>
            <person name="Turnbaugh P.J."/>
            <person name="Mahowald M."/>
            <person name="Liep D."/>
            <person name="Gordon J."/>
        </authorList>
    </citation>
    <scope>NUCLEOTIDE SEQUENCE [LARGE SCALE GENOMIC DNA]</scope>
    <source>
        <strain evidence="1 2">ATCC 43183</strain>
    </source>
</reference>
<protein>
    <submittedName>
        <fullName evidence="1">Uncharacterized protein</fullName>
    </submittedName>
</protein>
<accession>B0NRJ5</accession>
<reference evidence="1 2" key="2">
    <citation type="submission" date="2007-11" db="EMBL/GenBank/DDBJ databases">
        <authorList>
            <person name="Fulton L."/>
            <person name="Clifton S."/>
            <person name="Fulton B."/>
            <person name="Xu J."/>
            <person name="Minx P."/>
            <person name="Pepin K.H."/>
            <person name="Johnson M."/>
            <person name="Thiruvilangam P."/>
            <person name="Bhonagiri V."/>
            <person name="Nash W.E."/>
            <person name="Mardis E.R."/>
            <person name="Wilson R.K."/>
        </authorList>
    </citation>
    <scope>NUCLEOTIDE SEQUENCE [LARGE SCALE GENOMIC DNA]</scope>
    <source>
        <strain evidence="1 2">ATCC 43183</strain>
    </source>
</reference>
<dbReference type="AlphaFoldDB" id="B0NRJ5"/>
<comment type="caution">
    <text evidence="1">The sequence shown here is derived from an EMBL/GenBank/DDBJ whole genome shotgun (WGS) entry which is preliminary data.</text>
</comment>
<proteinExistence type="predicted"/>
<organism evidence="1 2">
    <name type="scientific">Bacteroides stercoris ATCC 43183</name>
    <dbReference type="NCBI Taxonomy" id="449673"/>
    <lineage>
        <taxon>Bacteria</taxon>
        <taxon>Pseudomonadati</taxon>
        <taxon>Bacteroidota</taxon>
        <taxon>Bacteroidia</taxon>
        <taxon>Bacteroidales</taxon>
        <taxon>Bacteroidaceae</taxon>
        <taxon>Bacteroides</taxon>
    </lineage>
</organism>
<gene>
    <name evidence="1" type="ORF">BACSTE_02102</name>
</gene>
<sequence>MQFVRFKLNCKNTTIICIENVIKSFYRFYKSGLFPFYEHLPATSIETYFKSLLTKTSFSARTENKKGNPIVLKEEI</sequence>
<dbReference type="EMBL" id="ABFZ02000020">
    <property type="protein sequence ID" value="EDS14419.1"/>
    <property type="molecule type" value="Genomic_DNA"/>
</dbReference>